<feature type="transmembrane region" description="Helical" evidence="1">
    <location>
        <begin position="96"/>
        <end position="117"/>
    </location>
</feature>
<keyword evidence="1" id="KW-0812">Transmembrane</keyword>
<dbReference type="InterPro" id="IPR018639">
    <property type="entry name" value="DUF2062"/>
</dbReference>
<comment type="caution">
    <text evidence="4">The sequence shown here is derived from an EMBL/GenBank/DDBJ whole genome shotgun (WGS) entry which is preliminary data.</text>
</comment>
<organism evidence="4 6">
    <name type="scientific">Leptospira perolatii</name>
    <dbReference type="NCBI Taxonomy" id="2023191"/>
    <lineage>
        <taxon>Bacteria</taxon>
        <taxon>Pseudomonadati</taxon>
        <taxon>Spirochaetota</taxon>
        <taxon>Spirochaetia</taxon>
        <taxon>Leptospirales</taxon>
        <taxon>Leptospiraceae</taxon>
        <taxon>Leptospira</taxon>
    </lineage>
</organism>
<proteinExistence type="predicted"/>
<keyword evidence="1" id="KW-1133">Transmembrane helix</keyword>
<feature type="transmembrane region" description="Helical" evidence="1">
    <location>
        <begin position="140"/>
        <end position="162"/>
    </location>
</feature>
<dbReference type="Proteomes" id="UP000231962">
    <property type="component" value="Unassembled WGS sequence"/>
</dbReference>
<dbReference type="OrthoDB" id="9794343at2"/>
<accession>A0A2M9ZLI0</accession>
<feature type="transmembrane region" description="Helical" evidence="1">
    <location>
        <begin position="66"/>
        <end position="90"/>
    </location>
</feature>
<evidence type="ECO:0000313" key="3">
    <source>
        <dbReference type="EMBL" id="PJZ69835.1"/>
    </source>
</evidence>
<name>A0A2M9ZLI0_9LEPT</name>
<dbReference type="EMBL" id="NPDZ01000006">
    <property type="protein sequence ID" value="PJZ72950.1"/>
    <property type="molecule type" value="Genomic_DNA"/>
</dbReference>
<evidence type="ECO:0000313" key="6">
    <source>
        <dbReference type="Proteomes" id="UP000231990"/>
    </source>
</evidence>
<keyword evidence="1" id="KW-0472">Membrane</keyword>
<evidence type="ECO:0000313" key="4">
    <source>
        <dbReference type="EMBL" id="PJZ72950.1"/>
    </source>
</evidence>
<feature type="transmembrane region" description="Helical" evidence="1">
    <location>
        <begin position="37"/>
        <end position="59"/>
    </location>
</feature>
<gene>
    <name evidence="3" type="ORF">CH360_09665</name>
    <name evidence="4" type="ORF">CH373_10570</name>
</gene>
<dbReference type="RefSeq" id="WP_100713816.1">
    <property type="nucleotide sequence ID" value="NZ_NPDY01000007.1"/>
</dbReference>
<dbReference type="AlphaFoldDB" id="A0A2M9ZLI0"/>
<evidence type="ECO:0000313" key="5">
    <source>
        <dbReference type="Proteomes" id="UP000231962"/>
    </source>
</evidence>
<protein>
    <recommendedName>
        <fullName evidence="2">DUF2062 domain-containing protein</fullName>
    </recommendedName>
</protein>
<dbReference type="PANTHER" id="PTHR40547">
    <property type="entry name" value="SLL0298 PROTEIN"/>
    <property type="match status" value="1"/>
</dbReference>
<dbReference type="Proteomes" id="UP000231990">
    <property type="component" value="Unassembled WGS sequence"/>
</dbReference>
<sequence length="214" mass="24340">MKFLIAIGRIIHRQIILPFQETHSPVTEVSLGTSIGLFWSLTPLIGIQMYLGFITWVILRIIKIRFYLPIAIAMIWITNPVTMPFFYYLFYFVGKVALVAIGVPVVEISFDLLWGVLEDSQSMDFFAGLKHWSLFLLDQMGLPMFTGGFLLGIPSAIIGYPITYRLLNAYRTRVAAKEGLSLSEWEAKHVRKDVGLFDGFPFKRNKNAKPSEGK</sequence>
<dbReference type="EMBL" id="NPDY01000007">
    <property type="protein sequence ID" value="PJZ69835.1"/>
    <property type="molecule type" value="Genomic_DNA"/>
</dbReference>
<feature type="domain" description="DUF2062" evidence="2">
    <location>
        <begin position="16"/>
        <end position="173"/>
    </location>
</feature>
<dbReference type="PANTHER" id="PTHR40547:SF1">
    <property type="entry name" value="SLL0298 PROTEIN"/>
    <property type="match status" value="1"/>
</dbReference>
<evidence type="ECO:0000256" key="1">
    <source>
        <dbReference type="SAM" id="Phobius"/>
    </source>
</evidence>
<reference evidence="5 6" key="1">
    <citation type="submission" date="2017-07" db="EMBL/GenBank/DDBJ databases">
        <title>Leptospira spp. isolated from tropical soils.</title>
        <authorList>
            <person name="Thibeaux R."/>
            <person name="Iraola G."/>
            <person name="Ferres I."/>
            <person name="Bierque E."/>
            <person name="Girault D."/>
            <person name="Soupe-Gilbert M.-E."/>
            <person name="Picardeau M."/>
            <person name="Goarant C."/>
        </authorList>
    </citation>
    <scope>NUCLEOTIDE SEQUENCE [LARGE SCALE GENOMIC DNA]</scope>
    <source>
        <strain evidence="4 6">FH1-B-B1</strain>
        <strain evidence="3 5">FH1-B-C1</strain>
    </source>
</reference>
<evidence type="ECO:0000259" key="2">
    <source>
        <dbReference type="Pfam" id="PF09835"/>
    </source>
</evidence>
<keyword evidence="5" id="KW-1185">Reference proteome</keyword>
<dbReference type="Pfam" id="PF09835">
    <property type="entry name" value="DUF2062"/>
    <property type="match status" value="1"/>
</dbReference>